<organism evidence="8 9">
    <name type="scientific">Cryptolaemus montrouzieri</name>
    <dbReference type="NCBI Taxonomy" id="559131"/>
    <lineage>
        <taxon>Eukaryota</taxon>
        <taxon>Metazoa</taxon>
        <taxon>Ecdysozoa</taxon>
        <taxon>Arthropoda</taxon>
        <taxon>Hexapoda</taxon>
        <taxon>Insecta</taxon>
        <taxon>Pterygota</taxon>
        <taxon>Neoptera</taxon>
        <taxon>Endopterygota</taxon>
        <taxon>Coleoptera</taxon>
        <taxon>Polyphaga</taxon>
        <taxon>Cucujiformia</taxon>
        <taxon>Coccinelloidea</taxon>
        <taxon>Coccinellidae</taxon>
        <taxon>Scymninae</taxon>
        <taxon>Scymnini</taxon>
        <taxon>Cryptolaemus</taxon>
    </lineage>
</organism>
<dbReference type="SMART" id="SM00353">
    <property type="entry name" value="HLH"/>
    <property type="match status" value="1"/>
</dbReference>
<dbReference type="InterPro" id="IPR050370">
    <property type="entry name" value="HES_HEY"/>
</dbReference>
<dbReference type="SMART" id="SM00511">
    <property type="entry name" value="ORANGE"/>
    <property type="match status" value="1"/>
</dbReference>
<dbReference type="FunFam" id="4.10.280.10:FF:000072">
    <property type="entry name" value="enhancer of split mgamma protein-like"/>
    <property type="match status" value="1"/>
</dbReference>
<dbReference type="GO" id="GO:0005634">
    <property type="term" value="C:nucleus"/>
    <property type="evidence" value="ECO:0007669"/>
    <property type="project" value="UniProtKB-SubCell"/>
</dbReference>
<evidence type="ECO:0000256" key="5">
    <source>
        <dbReference type="ARBA" id="ARBA00023242"/>
    </source>
</evidence>
<name>A0ABD2N2F3_9CUCU</name>
<proteinExistence type="predicted"/>
<dbReference type="Gene3D" id="4.10.280.10">
    <property type="entry name" value="Helix-loop-helix DNA-binding domain"/>
    <property type="match status" value="1"/>
</dbReference>
<sequence>MSSYEMLSVEEPQPISRTYQYRKVMKPMLERKRRARINRCLDELKELMVTALQSEGENVSKLEKADILELTVRHLHKLRRQQRLSSNPVIDADRFRAGYTHCANEVSRCLAAIPGVDVQLGTKLMTHLGHRLNDMDKVSPLVVQVSSPYTPPGSPNPEGVYVSHTYNMPLTPASSTSSRAAPSPTMDCQTQTAGLLKVAQISSSVWRPW</sequence>
<dbReference type="PROSITE" id="PS50888">
    <property type="entry name" value="BHLH"/>
    <property type="match status" value="1"/>
</dbReference>
<dbReference type="GO" id="GO:0003677">
    <property type="term" value="F:DNA binding"/>
    <property type="evidence" value="ECO:0007669"/>
    <property type="project" value="UniProtKB-KW"/>
</dbReference>
<dbReference type="Pfam" id="PF07527">
    <property type="entry name" value="Hairy_orange"/>
    <property type="match status" value="1"/>
</dbReference>
<keyword evidence="2" id="KW-0805">Transcription regulation</keyword>
<evidence type="ECO:0000313" key="8">
    <source>
        <dbReference type="EMBL" id="KAL3272647.1"/>
    </source>
</evidence>
<dbReference type="EMBL" id="JABFTP020000062">
    <property type="protein sequence ID" value="KAL3272647.1"/>
    <property type="molecule type" value="Genomic_DNA"/>
</dbReference>
<dbReference type="SUPFAM" id="SSF47459">
    <property type="entry name" value="HLH, helix-loop-helix DNA-binding domain"/>
    <property type="match status" value="1"/>
</dbReference>
<accession>A0ABD2N2F3</accession>
<comment type="caution">
    <text evidence="8">The sequence shown here is derived from an EMBL/GenBank/DDBJ whole genome shotgun (WGS) entry which is preliminary data.</text>
</comment>
<evidence type="ECO:0000259" key="7">
    <source>
        <dbReference type="PROSITE" id="PS51054"/>
    </source>
</evidence>
<dbReference type="AlphaFoldDB" id="A0ABD2N2F3"/>
<keyword evidence="4" id="KW-0804">Transcription</keyword>
<evidence type="ECO:0000256" key="4">
    <source>
        <dbReference type="ARBA" id="ARBA00023163"/>
    </source>
</evidence>
<keyword evidence="3" id="KW-0238">DNA-binding</keyword>
<evidence type="ECO:0000256" key="1">
    <source>
        <dbReference type="ARBA" id="ARBA00004123"/>
    </source>
</evidence>
<protein>
    <submittedName>
        <fullName evidence="8">Uncharacterized protein</fullName>
    </submittedName>
</protein>
<dbReference type="PANTHER" id="PTHR10985">
    <property type="entry name" value="BASIC HELIX-LOOP-HELIX TRANSCRIPTION FACTOR, HES-RELATED"/>
    <property type="match status" value="1"/>
</dbReference>
<dbReference type="Gene3D" id="6.10.250.980">
    <property type="match status" value="1"/>
</dbReference>
<dbReference type="PROSITE" id="PS51054">
    <property type="entry name" value="ORANGE"/>
    <property type="match status" value="1"/>
</dbReference>
<dbReference type="Pfam" id="PF00010">
    <property type="entry name" value="HLH"/>
    <property type="match status" value="1"/>
</dbReference>
<dbReference type="Proteomes" id="UP001516400">
    <property type="component" value="Unassembled WGS sequence"/>
</dbReference>
<evidence type="ECO:0000256" key="2">
    <source>
        <dbReference type="ARBA" id="ARBA00023015"/>
    </source>
</evidence>
<evidence type="ECO:0000256" key="3">
    <source>
        <dbReference type="ARBA" id="ARBA00023125"/>
    </source>
</evidence>
<dbReference type="InterPro" id="IPR036638">
    <property type="entry name" value="HLH_DNA-bd_sf"/>
</dbReference>
<keyword evidence="5" id="KW-0539">Nucleus</keyword>
<feature type="domain" description="BHLH" evidence="6">
    <location>
        <begin position="21"/>
        <end position="78"/>
    </location>
</feature>
<feature type="domain" description="Orange" evidence="7">
    <location>
        <begin position="95"/>
        <end position="128"/>
    </location>
</feature>
<evidence type="ECO:0000313" key="9">
    <source>
        <dbReference type="Proteomes" id="UP001516400"/>
    </source>
</evidence>
<dbReference type="InterPro" id="IPR003650">
    <property type="entry name" value="Orange_dom"/>
</dbReference>
<comment type="subcellular location">
    <subcellularLocation>
        <location evidence="1">Nucleus</location>
    </subcellularLocation>
</comment>
<dbReference type="InterPro" id="IPR011598">
    <property type="entry name" value="bHLH_dom"/>
</dbReference>
<evidence type="ECO:0000259" key="6">
    <source>
        <dbReference type="PROSITE" id="PS50888"/>
    </source>
</evidence>
<keyword evidence="9" id="KW-1185">Reference proteome</keyword>
<gene>
    <name evidence="8" type="ORF">HHI36_014112</name>
</gene>
<dbReference type="CDD" id="cd19741">
    <property type="entry name" value="bHLH-O_ESMB_like"/>
    <property type="match status" value="1"/>
</dbReference>
<dbReference type="SUPFAM" id="SSF158457">
    <property type="entry name" value="Orange domain-like"/>
    <property type="match status" value="1"/>
</dbReference>
<reference evidence="8 9" key="1">
    <citation type="journal article" date="2021" name="BMC Biol.">
        <title>Horizontally acquired antibacterial genes associated with adaptive radiation of ladybird beetles.</title>
        <authorList>
            <person name="Li H.S."/>
            <person name="Tang X.F."/>
            <person name="Huang Y.H."/>
            <person name="Xu Z.Y."/>
            <person name="Chen M.L."/>
            <person name="Du X.Y."/>
            <person name="Qiu B.Y."/>
            <person name="Chen P.T."/>
            <person name="Zhang W."/>
            <person name="Slipinski A."/>
            <person name="Escalona H.E."/>
            <person name="Waterhouse R.M."/>
            <person name="Zwick A."/>
            <person name="Pang H."/>
        </authorList>
    </citation>
    <scope>NUCLEOTIDE SEQUENCE [LARGE SCALE GENOMIC DNA]</scope>
    <source>
        <strain evidence="8">SYSU2018</strain>
    </source>
</reference>